<comment type="caution">
    <text evidence="5">Lacks conserved residue(s) required for the propagation of feature annotation.</text>
</comment>
<protein>
    <recommendedName>
        <fullName evidence="5">Bifunctional ligase/repressor BirA</fullName>
    </recommendedName>
    <alternativeName>
        <fullName evidence="5">Biotin--[acetyl-CoA-carboxylase] ligase</fullName>
        <ecNumber evidence="5">6.3.4.15</ecNumber>
    </alternativeName>
    <alternativeName>
        <fullName evidence="5">Biotin--protein ligase</fullName>
    </alternativeName>
    <alternativeName>
        <fullName evidence="5">Biotin-[acetyl-CoA carboxylase] synthetase</fullName>
    </alternativeName>
</protein>
<evidence type="ECO:0000256" key="2">
    <source>
        <dbReference type="ARBA" id="ARBA00022741"/>
    </source>
</evidence>
<keyword evidence="5" id="KW-0678">Repressor</keyword>
<dbReference type="InterPro" id="IPR036390">
    <property type="entry name" value="WH_DNA-bd_sf"/>
</dbReference>
<dbReference type="Proteomes" id="UP001314681">
    <property type="component" value="Unassembled WGS sequence"/>
</dbReference>
<feature type="binding site" evidence="5">
    <location>
        <position position="193"/>
    </location>
    <ligand>
        <name>biotin</name>
        <dbReference type="ChEBI" id="CHEBI:57586"/>
    </ligand>
</feature>
<dbReference type="SUPFAM" id="SSF46785">
    <property type="entry name" value="Winged helix' DNA-binding domain"/>
    <property type="match status" value="1"/>
</dbReference>
<dbReference type="Gene3D" id="3.30.930.10">
    <property type="entry name" value="Bira Bifunctional Protein, Domain 2"/>
    <property type="match status" value="1"/>
</dbReference>
<dbReference type="GO" id="GO:0004077">
    <property type="term" value="F:biotin--[biotin carboxyl-carrier protein] ligase activity"/>
    <property type="evidence" value="ECO:0007669"/>
    <property type="project" value="UniProtKB-EC"/>
</dbReference>
<evidence type="ECO:0000256" key="1">
    <source>
        <dbReference type="ARBA" id="ARBA00022598"/>
    </source>
</evidence>
<keyword evidence="5" id="KW-0238">DNA-binding</keyword>
<dbReference type="PANTHER" id="PTHR12835:SF5">
    <property type="entry name" value="BIOTIN--PROTEIN LIGASE"/>
    <property type="match status" value="1"/>
</dbReference>
<keyword evidence="8" id="KW-1185">Reference proteome</keyword>
<evidence type="ECO:0000256" key="4">
    <source>
        <dbReference type="ARBA" id="ARBA00023267"/>
    </source>
</evidence>
<feature type="domain" description="BPL/LPL catalytic" evidence="6">
    <location>
        <begin position="78"/>
        <end position="264"/>
    </location>
</feature>
<keyword evidence="2 5" id="KW-0547">Nucleotide-binding</keyword>
<evidence type="ECO:0000313" key="7">
    <source>
        <dbReference type="EMBL" id="MBU9728853.1"/>
    </source>
</evidence>
<evidence type="ECO:0000313" key="8">
    <source>
        <dbReference type="Proteomes" id="UP001314681"/>
    </source>
</evidence>
<dbReference type="SUPFAM" id="SSF50037">
    <property type="entry name" value="C-terminal domain of transcriptional repressors"/>
    <property type="match status" value="1"/>
</dbReference>
<dbReference type="NCBIfam" id="TIGR00121">
    <property type="entry name" value="birA_ligase"/>
    <property type="match status" value="1"/>
</dbReference>
<keyword evidence="3 5" id="KW-0067">ATP-binding</keyword>
<dbReference type="EMBL" id="JAHQCX010000025">
    <property type="protein sequence ID" value="MBU9728853.1"/>
    <property type="molecule type" value="Genomic_DNA"/>
</dbReference>
<dbReference type="Pfam" id="PF08279">
    <property type="entry name" value="HTH_11"/>
    <property type="match status" value="1"/>
</dbReference>
<dbReference type="SUPFAM" id="SSF55681">
    <property type="entry name" value="Class II aaRS and biotin synthetases"/>
    <property type="match status" value="1"/>
</dbReference>
<keyword evidence="4 5" id="KW-0092">Biotin</keyword>
<keyword evidence="5" id="KW-0805">Transcription regulation</keyword>
<dbReference type="Pfam" id="PF03099">
    <property type="entry name" value="BPL_LplA_LipB"/>
    <property type="match status" value="1"/>
</dbReference>
<dbReference type="InterPro" id="IPR045864">
    <property type="entry name" value="aa-tRNA-synth_II/BPL/LPL"/>
</dbReference>
<sequence>MSGSTRSGTTRSRVLAALRDTEGYLSGQELCERLQISRTAVWKAVQKLTEDGYRIEAVQNKGYRLLSLPETLSAEELESRLKTRWLGKKVYAYDTVDSTNNRAKQLAMDGAENGSVVLSEIQTAGKGRRGRTWCSPPGSGIWMSLILKPEFMPECAPMLTLVMAHSVAMGIREATGLEAGIKWPNDVVVNRKKVCGILTEMSAEVDYIHHIVIGCGINVNIDGFPDEIAQTATSLQIEADRTFSRAAVAERVLNWFEKDYEIFQKDLDLSGLKDIYNELLVGKDGMVRVMEPKGEYSGISRGIDERGELLVEKEDKTLQKVYAGEVSVRGIYGYI</sequence>
<dbReference type="Pfam" id="PF02237">
    <property type="entry name" value="BPL_C"/>
    <property type="match status" value="1"/>
</dbReference>
<feature type="binding site" evidence="5">
    <location>
        <begin position="98"/>
        <end position="100"/>
    </location>
    <ligand>
        <name>biotin</name>
        <dbReference type="ChEBI" id="CHEBI:57586"/>
    </ligand>
</feature>
<dbReference type="InterPro" id="IPR008988">
    <property type="entry name" value="Transcriptional_repressor_C"/>
</dbReference>
<organism evidence="7 8">
    <name type="scientific">Diplocloster modestus</name>
    <dbReference type="NCBI Taxonomy" id="2850322"/>
    <lineage>
        <taxon>Bacteria</taxon>
        <taxon>Bacillati</taxon>
        <taxon>Bacillota</taxon>
        <taxon>Clostridia</taxon>
        <taxon>Lachnospirales</taxon>
        <taxon>Lachnospiraceae</taxon>
        <taxon>Diplocloster</taxon>
    </lineage>
</organism>
<dbReference type="Gene3D" id="1.10.10.10">
    <property type="entry name" value="Winged helix-like DNA-binding domain superfamily/Winged helix DNA-binding domain"/>
    <property type="match status" value="1"/>
</dbReference>
<dbReference type="InterPro" id="IPR030855">
    <property type="entry name" value="Bifunct_BirA"/>
</dbReference>
<dbReference type="InterPro" id="IPR003142">
    <property type="entry name" value="BPL_C"/>
</dbReference>
<dbReference type="CDD" id="cd00090">
    <property type="entry name" value="HTH_ARSR"/>
    <property type="match status" value="1"/>
</dbReference>
<dbReference type="RefSeq" id="WP_158350910.1">
    <property type="nucleotide sequence ID" value="NZ_JAHQCX010000025.1"/>
</dbReference>
<comment type="similarity">
    <text evidence="5">Belongs to the biotin--protein ligase family.</text>
</comment>
<dbReference type="CDD" id="cd16442">
    <property type="entry name" value="BPL"/>
    <property type="match status" value="1"/>
</dbReference>
<keyword evidence="1 5" id="KW-0436">Ligase</keyword>
<evidence type="ECO:0000259" key="6">
    <source>
        <dbReference type="PROSITE" id="PS51733"/>
    </source>
</evidence>
<dbReference type="PANTHER" id="PTHR12835">
    <property type="entry name" value="BIOTIN PROTEIN LIGASE"/>
    <property type="match status" value="1"/>
</dbReference>
<reference evidence="7 8" key="1">
    <citation type="submission" date="2021-06" db="EMBL/GenBank/DDBJ databases">
        <title>Description of novel taxa of the family Lachnospiraceae.</title>
        <authorList>
            <person name="Chaplin A.V."/>
            <person name="Sokolova S.R."/>
            <person name="Pikina A.P."/>
            <person name="Korzhanova M."/>
            <person name="Belova V."/>
            <person name="Korostin D."/>
            <person name="Efimov B.A."/>
        </authorList>
    </citation>
    <scope>NUCLEOTIDE SEQUENCE [LARGE SCALE GENOMIC DNA]</scope>
    <source>
        <strain evidence="7 8">ASD4241</strain>
    </source>
</reference>
<dbReference type="InterPro" id="IPR004408">
    <property type="entry name" value="Biotin_CoA_COase_ligase"/>
</dbReference>
<comment type="catalytic activity">
    <reaction evidence="5">
        <text>biotin + L-lysyl-[protein] + ATP = N(6)-biotinyl-L-lysyl-[protein] + AMP + diphosphate + H(+)</text>
        <dbReference type="Rhea" id="RHEA:11756"/>
        <dbReference type="Rhea" id="RHEA-COMP:9752"/>
        <dbReference type="Rhea" id="RHEA-COMP:10505"/>
        <dbReference type="ChEBI" id="CHEBI:15378"/>
        <dbReference type="ChEBI" id="CHEBI:29969"/>
        <dbReference type="ChEBI" id="CHEBI:30616"/>
        <dbReference type="ChEBI" id="CHEBI:33019"/>
        <dbReference type="ChEBI" id="CHEBI:57586"/>
        <dbReference type="ChEBI" id="CHEBI:83144"/>
        <dbReference type="ChEBI" id="CHEBI:456215"/>
        <dbReference type="EC" id="6.3.4.15"/>
    </reaction>
</comment>
<dbReference type="EC" id="6.3.4.15" evidence="5"/>
<dbReference type="Gene3D" id="2.30.30.100">
    <property type="match status" value="1"/>
</dbReference>
<gene>
    <name evidence="5" type="primary">birA</name>
    <name evidence="7" type="ORF">KTH90_22940</name>
</gene>
<proteinExistence type="inferred from homology"/>
<dbReference type="InterPro" id="IPR004143">
    <property type="entry name" value="BPL_LPL_catalytic"/>
</dbReference>
<accession>A0ABS6KEA8</accession>
<dbReference type="InterPro" id="IPR013196">
    <property type="entry name" value="HTH_11"/>
</dbReference>
<keyword evidence="5" id="KW-0804">Transcription</keyword>
<dbReference type="HAMAP" id="MF_00978">
    <property type="entry name" value="Bifunct_BirA"/>
    <property type="match status" value="1"/>
</dbReference>
<feature type="binding site" evidence="5">
    <location>
        <position position="122"/>
    </location>
    <ligand>
        <name>biotin</name>
        <dbReference type="ChEBI" id="CHEBI:57586"/>
    </ligand>
</feature>
<dbReference type="InterPro" id="IPR036388">
    <property type="entry name" value="WH-like_DNA-bd_sf"/>
</dbReference>
<comment type="function">
    <text evidence="5">Acts both as a biotin--[acetyl-CoA-carboxylase] ligase and a repressor.</text>
</comment>
<feature type="DNA-binding region" description="H-T-H motif" evidence="5">
    <location>
        <begin position="27"/>
        <end position="46"/>
    </location>
</feature>
<dbReference type="InterPro" id="IPR011991">
    <property type="entry name" value="ArsR-like_HTH"/>
</dbReference>
<dbReference type="PROSITE" id="PS51733">
    <property type="entry name" value="BPL_LPL_CATALYTIC"/>
    <property type="match status" value="1"/>
</dbReference>
<evidence type="ECO:0000256" key="5">
    <source>
        <dbReference type="HAMAP-Rule" id="MF_00978"/>
    </source>
</evidence>
<evidence type="ECO:0000256" key="3">
    <source>
        <dbReference type="ARBA" id="ARBA00022840"/>
    </source>
</evidence>
<name>A0ABS6KEA8_9FIRM</name>
<comment type="caution">
    <text evidence="7">The sequence shown here is derived from an EMBL/GenBank/DDBJ whole genome shotgun (WGS) entry which is preliminary data.</text>
</comment>